<evidence type="ECO:0000256" key="5">
    <source>
        <dbReference type="ARBA" id="ARBA00023136"/>
    </source>
</evidence>
<accession>A0A645HIJ8</accession>
<dbReference type="GO" id="GO:0005886">
    <property type="term" value="C:plasma membrane"/>
    <property type="evidence" value="ECO:0007669"/>
    <property type="project" value="UniProtKB-SubCell"/>
</dbReference>
<comment type="caution">
    <text evidence="7">The sequence shown here is derived from an EMBL/GenBank/DDBJ whole genome shotgun (WGS) entry which is preliminary data.</text>
</comment>
<gene>
    <name evidence="7" type="ORF">SDC9_185541</name>
</gene>
<keyword evidence="2" id="KW-1003">Cell membrane</keyword>
<feature type="transmembrane region" description="Helical" evidence="6">
    <location>
        <begin position="48"/>
        <end position="69"/>
    </location>
</feature>
<evidence type="ECO:0000256" key="2">
    <source>
        <dbReference type="ARBA" id="ARBA00022475"/>
    </source>
</evidence>
<reference evidence="7" key="1">
    <citation type="submission" date="2019-08" db="EMBL/GenBank/DDBJ databases">
        <authorList>
            <person name="Kucharzyk K."/>
            <person name="Murdoch R.W."/>
            <person name="Higgins S."/>
            <person name="Loffler F."/>
        </authorList>
    </citation>
    <scope>NUCLEOTIDE SEQUENCE</scope>
</reference>
<evidence type="ECO:0000256" key="1">
    <source>
        <dbReference type="ARBA" id="ARBA00004651"/>
    </source>
</evidence>
<dbReference type="InterPro" id="IPR001851">
    <property type="entry name" value="ABC_transp_permease"/>
</dbReference>
<dbReference type="Pfam" id="PF02653">
    <property type="entry name" value="BPD_transp_2"/>
    <property type="match status" value="1"/>
</dbReference>
<feature type="transmembrane region" description="Helical" evidence="6">
    <location>
        <begin position="6"/>
        <end position="21"/>
    </location>
</feature>
<dbReference type="PANTHER" id="PTHR47089:SF1">
    <property type="entry name" value="GUANOSINE ABC TRANSPORTER PERMEASE PROTEIN NUPP"/>
    <property type="match status" value="1"/>
</dbReference>
<organism evidence="7">
    <name type="scientific">bioreactor metagenome</name>
    <dbReference type="NCBI Taxonomy" id="1076179"/>
    <lineage>
        <taxon>unclassified sequences</taxon>
        <taxon>metagenomes</taxon>
        <taxon>ecological metagenomes</taxon>
    </lineage>
</organism>
<evidence type="ECO:0000256" key="3">
    <source>
        <dbReference type="ARBA" id="ARBA00022692"/>
    </source>
</evidence>
<feature type="transmembrane region" description="Helical" evidence="6">
    <location>
        <begin position="124"/>
        <end position="147"/>
    </location>
</feature>
<evidence type="ECO:0000256" key="6">
    <source>
        <dbReference type="SAM" id="Phobius"/>
    </source>
</evidence>
<dbReference type="CDD" id="cd06580">
    <property type="entry name" value="TM_PBP1_transp_TpRbsC_like"/>
    <property type="match status" value="1"/>
</dbReference>
<sequence length="160" mass="17237">MQFGWIIAIILVIVVYVYLKYTKHGYEISVVGESQSTAKYAGMNVKKIILRTMILSGGIAGITGMIQSAGSDMTLASSVAGGVGFTAIIVAWLANLNPVSILWVSFLFSVLEKGSSVMQSTYGVSTYSAAVLQGIILFFILGSEFFIRYRFIVRGKGGAR</sequence>
<keyword evidence="5 6" id="KW-0472">Membrane</keyword>
<comment type="subcellular location">
    <subcellularLocation>
        <location evidence="1">Cell membrane</location>
        <topology evidence="1">Multi-pass membrane protein</topology>
    </subcellularLocation>
</comment>
<keyword evidence="4 6" id="KW-1133">Transmembrane helix</keyword>
<keyword evidence="3 6" id="KW-0812">Transmembrane</keyword>
<protein>
    <recommendedName>
        <fullName evidence="8">Branched-chain amino acid transport system / permease component</fullName>
    </recommendedName>
</protein>
<evidence type="ECO:0008006" key="8">
    <source>
        <dbReference type="Google" id="ProtNLM"/>
    </source>
</evidence>
<dbReference type="GO" id="GO:0022857">
    <property type="term" value="F:transmembrane transporter activity"/>
    <property type="evidence" value="ECO:0007669"/>
    <property type="project" value="InterPro"/>
</dbReference>
<dbReference type="AlphaFoldDB" id="A0A645HIJ8"/>
<evidence type="ECO:0000313" key="7">
    <source>
        <dbReference type="EMBL" id="MPN38019.1"/>
    </source>
</evidence>
<dbReference type="PANTHER" id="PTHR47089">
    <property type="entry name" value="ABC TRANSPORTER, PERMEASE PROTEIN"/>
    <property type="match status" value="1"/>
</dbReference>
<evidence type="ECO:0000256" key="4">
    <source>
        <dbReference type="ARBA" id="ARBA00022989"/>
    </source>
</evidence>
<name>A0A645HIJ8_9ZZZZ</name>
<proteinExistence type="predicted"/>
<dbReference type="EMBL" id="VSSQ01092999">
    <property type="protein sequence ID" value="MPN38019.1"/>
    <property type="molecule type" value="Genomic_DNA"/>
</dbReference>